<dbReference type="InterPro" id="IPR044965">
    <property type="entry name" value="Glyco_hydro_17_plant"/>
</dbReference>
<dbReference type="OrthoDB" id="1938138at2759"/>
<evidence type="ECO:0000313" key="10">
    <source>
        <dbReference type="EMBL" id="EXC36948.1"/>
    </source>
</evidence>
<dbReference type="KEGG" id="mnt:21383988"/>
<keyword evidence="4" id="KW-0378">Hydrolase</keyword>
<dbReference type="SUPFAM" id="SSF51445">
    <property type="entry name" value="(Trans)glycosidases"/>
    <property type="match status" value="1"/>
</dbReference>
<keyword evidence="11" id="KW-1185">Reference proteome</keyword>
<evidence type="ECO:0000256" key="7">
    <source>
        <dbReference type="ARBA" id="ARBA00033417"/>
    </source>
</evidence>
<dbReference type="EMBL" id="KE620393">
    <property type="protein sequence ID" value="EXC36948.1"/>
    <property type="molecule type" value="Genomic_DNA"/>
</dbReference>
<reference evidence="11" key="1">
    <citation type="submission" date="2013-01" db="EMBL/GenBank/DDBJ databases">
        <title>Draft Genome Sequence of a Mulberry Tree, Morus notabilis C.K. Schneid.</title>
        <authorList>
            <person name="He N."/>
            <person name="Zhao S."/>
        </authorList>
    </citation>
    <scope>NUCLEOTIDE SEQUENCE</scope>
</reference>
<evidence type="ECO:0000256" key="5">
    <source>
        <dbReference type="ARBA" id="ARBA00023295"/>
    </source>
</evidence>
<dbReference type="Pfam" id="PF00332">
    <property type="entry name" value="Glyco_hydro_17"/>
    <property type="match status" value="1"/>
</dbReference>
<dbReference type="eggNOG" id="ENOG502QTAD">
    <property type="taxonomic scope" value="Eukaryota"/>
</dbReference>
<comment type="catalytic activity">
    <reaction evidence="1">
        <text>Hydrolysis of (1-&gt;3)-beta-D-glucosidic linkages in (1-&gt;3)-beta-D-glucans.</text>
        <dbReference type="EC" id="3.2.1.39"/>
    </reaction>
</comment>
<dbReference type="Proteomes" id="UP000030645">
    <property type="component" value="Unassembled WGS sequence"/>
</dbReference>
<dbReference type="InterPro" id="IPR000490">
    <property type="entry name" value="Glyco_hydro_17"/>
</dbReference>
<evidence type="ECO:0000256" key="6">
    <source>
        <dbReference type="ARBA" id="ARBA00033335"/>
    </source>
</evidence>
<keyword evidence="9" id="KW-0732">Signal</keyword>
<sequence length="186" mass="20409">MSTTTTTTLLLSLLVLHYLSEIPTTKPNQTMSTTTTTLLLSLLVLHYLSTTANGIGFNYGTLGNNLPPPLQVVNFLKTQTTVDRIKIFDANPDILRAFADSGIAVTVTVGNGEIVGLTDPKAARRWVSTNIKPFYPRTRINYIAVGNEVIHWGDKVMVANLVPAMKSLYHALLLEGIRDIKVRTSI</sequence>
<dbReference type="GO" id="GO:0042973">
    <property type="term" value="F:glucan endo-1,3-beta-D-glucosidase activity"/>
    <property type="evidence" value="ECO:0007669"/>
    <property type="project" value="UniProtKB-EC"/>
</dbReference>
<comment type="similarity">
    <text evidence="2 8">Belongs to the glycosyl hydrolase 17 family.</text>
</comment>
<accession>W9SDZ3</accession>
<dbReference type="AlphaFoldDB" id="W9SDZ3"/>
<dbReference type="Gene3D" id="3.20.20.80">
    <property type="entry name" value="Glycosidases"/>
    <property type="match status" value="1"/>
</dbReference>
<name>W9SDZ3_9ROSA</name>
<dbReference type="STRING" id="981085.W9SDZ3"/>
<dbReference type="InterPro" id="IPR017853">
    <property type="entry name" value="GH"/>
</dbReference>
<feature type="chain" id="PRO_5004930280" description="glucan endo-1,3-beta-D-glucosidase" evidence="9">
    <location>
        <begin position="22"/>
        <end position="186"/>
    </location>
</feature>
<evidence type="ECO:0000313" key="11">
    <source>
        <dbReference type="Proteomes" id="UP000030645"/>
    </source>
</evidence>
<feature type="signal peptide" evidence="9">
    <location>
        <begin position="1"/>
        <end position="21"/>
    </location>
</feature>
<evidence type="ECO:0000256" key="4">
    <source>
        <dbReference type="ARBA" id="ARBA00022801"/>
    </source>
</evidence>
<evidence type="ECO:0000256" key="3">
    <source>
        <dbReference type="ARBA" id="ARBA00012780"/>
    </source>
</evidence>
<dbReference type="GO" id="GO:0005975">
    <property type="term" value="P:carbohydrate metabolic process"/>
    <property type="evidence" value="ECO:0007669"/>
    <property type="project" value="InterPro"/>
</dbReference>
<evidence type="ECO:0000256" key="1">
    <source>
        <dbReference type="ARBA" id="ARBA00000382"/>
    </source>
</evidence>
<dbReference type="EC" id="3.2.1.39" evidence="3"/>
<organism evidence="10 11">
    <name type="scientific">Morus notabilis</name>
    <dbReference type="NCBI Taxonomy" id="981085"/>
    <lineage>
        <taxon>Eukaryota</taxon>
        <taxon>Viridiplantae</taxon>
        <taxon>Streptophyta</taxon>
        <taxon>Embryophyta</taxon>
        <taxon>Tracheophyta</taxon>
        <taxon>Spermatophyta</taxon>
        <taxon>Magnoliopsida</taxon>
        <taxon>eudicotyledons</taxon>
        <taxon>Gunneridae</taxon>
        <taxon>Pentapetalae</taxon>
        <taxon>rosids</taxon>
        <taxon>fabids</taxon>
        <taxon>Rosales</taxon>
        <taxon>Moraceae</taxon>
        <taxon>Moreae</taxon>
        <taxon>Morus</taxon>
    </lineage>
</organism>
<gene>
    <name evidence="10" type="ORF">L484_000349</name>
</gene>
<proteinExistence type="inferred from homology"/>
<evidence type="ECO:0000256" key="8">
    <source>
        <dbReference type="RuleBase" id="RU004335"/>
    </source>
</evidence>
<keyword evidence="5" id="KW-0326">Glycosidase</keyword>
<evidence type="ECO:0000256" key="2">
    <source>
        <dbReference type="ARBA" id="ARBA00008773"/>
    </source>
</evidence>
<protein>
    <recommendedName>
        <fullName evidence="3">glucan endo-1,3-beta-D-glucosidase</fullName>
        <ecNumber evidence="3">3.2.1.39</ecNumber>
    </recommendedName>
    <alternativeName>
        <fullName evidence="6">(1-&gt;3)-beta-glucan endohydrolase</fullName>
    </alternativeName>
    <alternativeName>
        <fullName evidence="7">Beta-1,3-endoglucanase</fullName>
    </alternativeName>
</protein>
<dbReference type="PANTHER" id="PTHR32227">
    <property type="entry name" value="GLUCAN ENDO-1,3-BETA-GLUCOSIDASE BG1-RELATED-RELATED"/>
    <property type="match status" value="1"/>
</dbReference>
<evidence type="ECO:0000256" key="9">
    <source>
        <dbReference type="SAM" id="SignalP"/>
    </source>
</evidence>